<dbReference type="PANTHER" id="PTHR34597:SF1">
    <property type="entry name" value="HEME_HEMOPEXIN TRANSPORTER PROTEIN HUXB"/>
    <property type="match status" value="1"/>
</dbReference>
<evidence type="ECO:0000259" key="10">
    <source>
        <dbReference type="PROSITE" id="PS51779"/>
    </source>
</evidence>
<dbReference type="Pfam" id="PF03865">
    <property type="entry name" value="ShlB"/>
    <property type="match status" value="1"/>
</dbReference>
<keyword evidence="6" id="KW-0653">Protein transport</keyword>
<keyword evidence="7" id="KW-0472">Membrane</keyword>
<feature type="signal peptide" evidence="9">
    <location>
        <begin position="1"/>
        <end position="28"/>
    </location>
</feature>
<feature type="domain" description="POTRA" evidence="10">
    <location>
        <begin position="44"/>
        <end position="120"/>
    </location>
</feature>
<keyword evidence="3" id="KW-0813">Transport</keyword>
<keyword evidence="5" id="KW-0812">Transmembrane</keyword>
<keyword evidence="9" id="KW-0732">Signal</keyword>
<comment type="similarity">
    <text evidence="2">Belongs to the TPS (TC 1.B.20) family.</text>
</comment>
<comment type="subcellular location">
    <subcellularLocation>
        <location evidence="1">Cell outer membrane</location>
    </subcellularLocation>
</comment>
<proteinExistence type="inferred from homology"/>
<protein>
    <submittedName>
        <fullName evidence="11">ShlB/FhaC/HecB family hemolysin secretion/activation protein</fullName>
    </submittedName>
</protein>
<evidence type="ECO:0000256" key="3">
    <source>
        <dbReference type="ARBA" id="ARBA00022448"/>
    </source>
</evidence>
<dbReference type="InterPro" id="IPR005565">
    <property type="entry name" value="Hemolysn_activator_HlyB_C"/>
</dbReference>
<evidence type="ECO:0000256" key="4">
    <source>
        <dbReference type="ARBA" id="ARBA00022452"/>
    </source>
</evidence>
<evidence type="ECO:0000313" key="11">
    <source>
        <dbReference type="EMBL" id="MFC3608576.1"/>
    </source>
</evidence>
<feature type="chain" id="PRO_5046673474" evidence="9">
    <location>
        <begin position="29"/>
        <end position="531"/>
    </location>
</feature>
<keyword evidence="12" id="KW-1185">Reference proteome</keyword>
<dbReference type="InterPro" id="IPR034746">
    <property type="entry name" value="POTRA"/>
</dbReference>
<reference evidence="12" key="1">
    <citation type="journal article" date="2019" name="Int. J. Syst. Evol. Microbiol.">
        <title>The Global Catalogue of Microorganisms (GCM) 10K type strain sequencing project: providing services to taxonomists for standard genome sequencing and annotation.</title>
        <authorList>
            <consortium name="The Broad Institute Genomics Platform"/>
            <consortium name="The Broad Institute Genome Sequencing Center for Infectious Disease"/>
            <person name="Wu L."/>
            <person name="Ma J."/>
        </authorList>
    </citation>
    <scope>NUCLEOTIDE SEQUENCE [LARGE SCALE GENOMIC DNA]</scope>
    <source>
        <strain evidence="12">KCTC 42447</strain>
    </source>
</reference>
<keyword evidence="8" id="KW-0998">Cell outer membrane</keyword>
<dbReference type="Pfam" id="PF08479">
    <property type="entry name" value="POTRA_2"/>
    <property type="match status" value="1"/>
</dbReference>
<evidence type="ECO:0000256" key="5">
    <source>
        <dbReference type="ARBA" id="ARBA00022692"/>
    </source>
</evidence>
<dbReference type="Proteomes" id="UP001595630">
    <property type="component" value="Unassembled WGS sequence"/>
</dbReference>
<keyword evidence="4" id="KW-1134">Transmembrane beta strand</keyword>
<evidence type="ECO:0000256" key="6">
    <source>
        <dbReference type="ARBA" id="ARBA00022927"/>
    </source>
</evidence>
<evidence type="ECO:0000256" key="9">
    <source>
        <dbReference type="SAM" id="SignalP"/>
    </source>
</evidence>
<dbReference type="PANTHER" id="PTHR34597">
    <property type="entry name" value="SLR1661 PROTEIN"/>
    <property type="match status" value="1"/>
</dbReference>
<name>A0ABV7T8D1_9GAMM</name>
<evidence type="ECO:0000313" key="12">
    <source>
        <dbReference type="Proteomes" id="UP001595630"/>
    </source>
</evidence>
<dbReference type="InterPro" id="IPR051544">
    <property type="entry name" value="TPS_OM_transporter"/>
</dbReference>
<dbReference type="EMBL" id="JBHRXZ010000022">
    <property type="protein sequence ID" value="MFC3608576.1"/>
    <property type="molecule type" value="Genomic_DNA"/>
</dbReference>
<comment type="caution">
    <text evidence="11">The sequence shown here is derived from an EMBL/GenBank/DDBJ whole genome shotgun (WGS) entry which is preliminary data.</text>
</comment>
<dbReference type="Gene3D" id="2.40.160.50">
    <property type="entry name" value="membrane protein fhac: a member of the omp85/tpsb transporter family"/>
    <property type="match status" value="1"/>
</dbReference>
<dbReference type="PROSITE" id="PS51779">
    <property type="entry name" value="POTRA"/>
    <property type="match status" value="1"/>
</dbReference>
<evidence type="ECO:0000256" key="7">
    <source>
        <dbReference type="ARBA" id="ARBA00023136"/>
    </source>
</evidence>
<evidence type="ECO:0000256" key="2">
    <source>
        <dbReference type="ARBA" id="ARBA00009055"/>
    </source>
</evidence>
<gene>
    <name evidence="11" type="ORF">ACFOMF_12380</name>
</gene>
<evidence type="ECO:0000256" key="8">
    <source>
        <dbReference type="ARBA" id="ARBA00023237"/>
    </source>
</evidence>
<sequence length="531" mass="58686">MPYTDAPSRTLFCALGFALLTTSSLVSAADIVDATASQAAQASVMVSQVSFSGNRTFTADQLSALIAHDIGRPMTLKDMRDLAEKIQQHYHASGYRLVKVVVPVQDFANQQALQLVVMEGWLGNIKVIGNQRYSDERVAAALRATGVVESETFALESVERALTRLNRQSGIEVRSTLQPGEETGSTDLIVEVEEAPRIQGAIEANNYGNETTGEHRLIPSIRLANLTGRGDELNALAMTSIGQGDVSFQYIDYAVPVNALGTKARAYYSQGNVTVGREFRVLDIEGDNRSWGLGVSHDYIRSARNIYSVEGWLESQDLEQKMLGIVSSEDQIRKLRLRFGLDRTDLYGRTLGSLDLHQGLGEMLGGMDDESSLSSRSYARADNSFTKLSFDLVRLQRLSPRVVMIPRLYGQYAFDSLVSSEQWAIGGITSVAGHPSSVYSGDHGFTASLEGRYSLFSDNDRYQLFSRLDHGQVYIKQPFIDQDDSQDLTGVTFGLQARPLDSVDLRLDWALPIGDKTDKSSYLHAQLRYRF</sequence>
<organism evidence="11 12">
    <name type="scientific">Stutzerimonas tarimensis</name>
    <dbReference type="NCBI Taxonomy" id="1507735"/>
    <lineage>
        <taxon>Bacteria</taxon>
        <taxon>Pseudomonadati</taxon>
        <taxon>Pseudomonadota</taxon>
        <taxon>Gammaproteobacteria</taxon>
        <taxon>Pseudomonadales</taxon>
        <taxon>Pseudomonadaceae</taxon>
        <taxon>Stutzerimonas</taxon>
    </lineage>
</organism>
<dbReference type="Gene3D" id="3.10.20.310">
    <property type="entry name" value="membrane protein fhac"/>
    <property type="match status" value="1"/>
</dbReference>
<accession>A0ABV7T8D1</accession>
<dbReference type="InterPro" id="IPR013686">
    <property type="entry name" value="Polypept-transport_assoc_ShlB"/>
</dbReference>
<evidence type="ECO:0000256" key="1">
    <source>
        <dbReference type="ARBA" id="ARBA00004442"/>
    </source>
</evidence>